<dbReference type="InterPro" id="IPR036554">
    <property type="entry name" value="GHMP_kinase_C_sf"/>
</dbReference>
<feature type="active site" evidence="9">
    <location>
        <position position="145"/>
    </location>
</feature>
<evidence type="ECO:0000256" key="2">
    <source>
        <dbReference type="ARBA" id="ARBA00012052"/>
    </source>
</evidence>
<organism evidence="12">
    <name type="scientific">uncultured Armatimonadetes bacterium</name>
    <dbReference type="NCBI Taxonomy" id="157466"/>
    <lineage>
        <taxon>Bacteria</taxon>
        <taxon>Bacillati</taxon>
        <taxon>Armatimonadota</taxon>
        <taxon>environmental samples</taxon>
    </lineage>
</organism>
<keyword evidence="5 9" id="KW-0547">Nucleotide-binding</keyword>
<dbReference type="Pfam" id="PF00288">
    <property type="entry name" value="GHMP_kinases_N"/>
    <property type="match status" value="1"/>
</dbReference>
<accession>A0A6J4HYP1</accession>
<keyword evidence="7 9" id="KW-0067">ATP-binding</keyword>
<evidence type="ECO:0000313" key="12">
    <source>
        <dbReference type="EMBL" id="CAA9237606.1"/>
    </source>
</evidence>
<dbReference type="PANTHER" id="PTHR43527:SF2">
    <property type="entry name" value="4-DIPHOSPHOCYTIDYL-2-C-METHYL-D-ERYTHRITOL KINASE, CHLOROPLASTIC"/>
    <property type="match status" value="1"/>
</dbReference>
<dbReference type="GO" id="GO:0050515">
    <property type="term" value="F:4-(cytidine 5'-diphospho)-2-C-methyl-D-erythritol kinase activity"/>
    <property type="evidence" value="ECO:0007669"/>
    <property type="project" value="UniProtKB-UniRule"/>
</dbReference>
<dbReference type="NCBIfam" id="TIGR00154">
    <property type="entry name" value="ispE"/>
    <property type="match status" value="1"/>
</dbReference>
<dbReference type="InterPro" id="IPR013750">
    <property type="entry name" value="GHMP_kinase_C_dom"/>
</dbReference>
<dbReference type="EMBL" id="CADCTO010000168">
    <property type="protein sequence ID" value="CAA9237606.1"/>
    <property type="molecule type" value="Genomic_DNA"/>
</dbReference>
<evidence type="ECO:0000259" key="11">
    <source>
        <dbReference type="Pfam" id="PF08544"/>
    </source>
</evidence>
<comment type="catalytic activity">
    <reaction evidence="9">
        <text>4-CDP-2-C-methyl-D-erythritol + ATP = 4-CDP-2-C-methyl-D-erythritol 2-phosphate + ADP + H(+)</text>
        <dbReference type="Rhea" id="RHEA:18437"/>
        <dbReference type="ChEBI" id="CHEBI:15378"/>
        <dbReference type="ChEBI" id="CHEBI:30616"/>
        <dbReference type="ChEBI" id="CHEBI:57823"/>
        <dbReference type="ChEBI" id="CHEBI:57919"/>
        <dbReference type="ChEBI" id="CHEBI:456216"/>
        <dbReference type="EC" id="2.7.1.148"/>
    </reaction>
</comment>
<evidence type="ECO:0000256" key="4">
    <source>
        <dbReference type="ARBA" id="ARBA00022679"/>
    </source>
</evidence>
<dbReference type="UniPathway" id="UPA00056">
    <property type="reaction ID" value="UER00094"/>
</dbReference>
<feature type="active site" evidence="9">
    <location>
        <position position="16"/>
    </location>
</feature>
<evidence type="ECO:0000256" key="7">
    <source>
        <dbReference type="ARBA" id="ARBA00022840"/>
    </source>
</evidence>
<evidence type="ECO:0000259" key="10">
    <source>
        <dbReference type="Pfam" id="PF00288"/>
    </source>
</evidence>
<dbReference type="InterPro" id="IPR020568">
    <property type="entry name" value="Ribosomal_Su5_D2-typ_SF"/>
</dbReference>
<dbReference type="GO" id="GO:0005524">
    <property type="term" value="F:ATP binding"/>
    <property type="evidence" value="ECO:0007669"/>
    <property type="project" value="UniProtKB-UniRule"/>
</dbReference>
<comment type="similarity">
    <text evidence="1 9">Belongs to the GHMP kinase family. IspE subfamily.</text>
</comment>
<dbReference type="GO" id="GO:0016114">
    <property type="term" value="P:terpenoid biosynthetic process"/>
    <property type="evidence" value="ECO:0007669"/>
    <property type="project" value="UniProtKB-UniRule"/>
</dbReference>
<dbReference type="PIRSF" id="PIRSF010376">
    <property type="entry name" value="IspE"/>
    <property type="match status" value="1"/>
</dbReference>
<dbReference type="SUPFAM" id="SSF55060">
    <property type="entry name" value="GHMP Kinase, C-terminal domain"/>
    <property type="match status" value="1"/>
</dbReference>
<feature type="domain" description="GHMP kinase C-terminal" evidence="11">
    <location>
        <begin position="221"/>
        <end position="284"/>
    </location>
</feature>
<feature type="binding site" evidence="9">
    <location>
        <begin position="103"/>
        <end position="113"/>
    </location>
    <ligand>
        <name>ATP</name>
        <dbReference type="ChEBI" id="CHEBI:30616"/>
    </ligand>
</feature>
<evidence type="ECO:0000256" key="6">
    <source>
        <dbReference type="ARBA" id="ARBA00022777"/>
    </source>
</evidence>
<dbReference type="GO" id="GO:0019288">
    <property type="term" value="P:isopentenyl diphosphate biosynthetic process, methylerythritol 4-phosphate pathway"/>
    <property type="evidence" value="ECO:0007669"/>
    <property type="project" value="UniProtKB-UniRule"/>
</dbReference>
<name>A0A6J4HYP1_9BACT</name>
<dbReference type="Gene3D" id="3.30.230.10">
    <property type="match status" value="1"/>
</dbReference>
<comment type="function">
    <text evidence="9">Catalyzes the phosphorylation of the position 2 hydroxy group of 4-diphosphocytidyl-2C-methyl-D-erythritol.</text>
</comment>
<sequence length="301" mass="30878">MILHETRSCRVSAPCKVNLTLDVAPPRHDGYHDLDSVVATFRPADEIVVAVRPGPRRVGLTCDDVSLPSGAGNLAYRAADTFLDTFLPGEEVAVTLTLFKHLPAQAGLGGGSSDAAGVLRALDSLLPGTAAPDALRALAAAIGSDVPLFLAGASTGIRMQGRGERTAPLDTPLPPLHGVLVKPEVGVPTPAAYGLLDALPRRAPGSATERLITTLRRGDAMEAIGAALGNDFEAAILPAFPAVAAAHREIEGAGAVRALLCGSGSAVFGLARDRHHAQSLAAVLVGRFPWVNLAETAAADA</sequence>
<dbReference type="EC" id="2.7.1.148" evidence="2 9"/>
<protein>
    <recommendedName>
        <fullName evidence="3 9">4-diphosphocytidyl-2-C-methyl-D-erythritol kinase</fullName>
        <shortName evidence="9">CMK</shortName>
        <ecNumber evidence="2 9">2.7.1.148</ecNumber>
    </recommendedName>
    <alternativeName>
        <fullName evidence="8 9">4-(cytidine-5'-diphospho)-2-C-methyl-D-erythritol kinase</fullName>
    </alternativeName>
</protein>
<dbReference type="Gene3D" id="3.30.70.890">
    <property type="entry name" value="GHMP kinase, C-terminal domain"/>
    <property type="match status" value="1"/>
</dbReference>
<keyword evidence="9" id="KW-0414">Isoprene biosynthesis</keyword>
<proteinExistence type="inferred from homology"/>
<dbReference type="AlphaFoldDB" id="A0A6J4HYP1"/>
<comment type="pathway">
    <text evidence="9">Isoprenoid biosynthesis; isopentenyl diphosphate biosynthesis via DXP pathway; isopentenyl diphosphate from 1-deoxy-D-xylulose 5-phosphate: step 3/6.</text>
</comment>
<dbReference type="InterPro" id="IPR004424">
    <property type="entry name" value="IspE"/>
</dbReference>
<keyword evidence="6 9" id="KW-0418">Kinase</keyword>
<evidence type="ECO:0000256" key="3">
    <source>
        <dbReference type="ARBA" id="ARBA00017473"/>
    </source>
</evidence>
<evidence type="ECO:0000256" key="5">
    <source>
        <dbReference type="ARBA" id="ARBA00022741"/>
    </source>
</evidence>
<gene>
    <name evidence="9" type="primary">ispE</name>
    <name evidence="12" type="ORF">AVDCRST_MAG63-1402</name>
</gene>
<dbReference type="Pfam" id="PF08544">
    <property type="entry name" value="GHMP_kinases_C"/>
    <property type="match status" value="1"/>
</dbReference>
<dbReference type="PANTHER" id="PTHR43527">
    <property type="entry name" value="4-DIPHOSPHOCYTIDYL-2-C-METHYL-D-ERYTHRITOL KINASE, CHLOROPLASTIC"/>
    <property type="match status" value="1"/>
</dbReference>
<dbReference type="HAMAP" id="MF_00061">
    <property type="entry name" value="IspE"/>
    <property type="match status" value="1"/>
</dbReference>
<dbReference type="InterPro" id="IPR014721">
    <property type="entry name" value="Ribsml_uS5_D2-typ_fold_subgr"/>
</dbReference>
<evidence type="ECO:0000256" key="9">
    <source>
        <dbReference type="HAMAP-Rule" id="MF_00061"/>
    </source>
</evidence>
<keyword evidence="4 9" id="KW-0808">Transferase</keyword>
<evidence type="ECO:0000256" key="8">
    <source>
        <dbReference type="ARBA" id="ARBA00032554"/>
    </source>
</evidence>
<reference evidence="12" key="1">
    <citation type="submission" date="2020-02" db="EMBL/GenBank/DDBJ databases">
        <authorList>
            <person name="Meier V. D."/>
        </authorList>
    </citation>
    <scope>NUCLEOTIDE SEQUENCE</scope>
    <source>
        <strain evidence="12">AVDCRST_MAG63</strain>
    </source>
</reference>
<feature type="domain" description="GHMP kinase N-terminal" evidence="10">
    <location>
        <begin position="73"/>
        <end position="152"/>
    </location>
</feature>
<evidence type="ECO:0000256" key="1">
    <source>
        <dbReference type="ARBA" id="ARBA00009684"/>
    </source>
</evidence>
<dbReference type="InterPro" id="IPR006204">
    <property type="entry name" value="GHMP_kinase_N_dom"/>
</dbReference>
<dbReference type="SUPFAM" id="SSF54211">
    <property type="entry name" value="Ribosomal protein S5 domain 2-like"/>
    <property type="match status" value="1"/>
</dbReference>